<gene>
    <name evidence="4" type="ORF">V565_025630</name>
</gene>
<dbReference type="HOGENOM" id="CLU_233516_0_0_1"/>
<feature type="compositionally biased region" description="Pro residues" evidence="1">
    <location>
        <begin position="1899"/>
        <end position="1913"/>
    </location>
</feature>
<feature type="region of interest" description="Disordered" evidence="1">
    <location>
        <begin position="1851"/>
        <end position="1916"/>
    </location>
</feature>
<feature type="compositionally biased region" description="Polar residues" evidence="1">
    <location>
        <begin position="1491"/>
        <end position="1503"/>
    </location>
</feature>
<evidence type="ECO:0000256" key="2">
    <source>
        <dbReference type="SAM" id="Phobius"/>
    </source>
</evidence>
<keyword evidence="2" id="KW-0472">Membrane</keyword>
<feature type="compositionally biased region" description="Basic and acidic residues" evidence="1">
    <location>
        <begin position="1752"/>
        <end position="1784"/>
    </location>
</feature>
<feature type="domain" description="DUF6535" evidence="3">
    <location>
        <begin position="81"/>
        <end position="259"/>
    </location>
</feature>
<protein>
    <submittedName>
        <fullName evidence="4">Alpha/beta-hydrolase</fullName>
    </submittedName>
</protein>
<dbReference type="Pfam" id="PF20153">
    <property type="entry name" value="DUF6535"/>
    <property type="match status" value="1"/>
</dbReference>
<feature type="transmembrane region" description="Helical" evidence="2">
    <location>
        <begin position="267"/>
        <end position="289"/>
    </location>
</feature>
<organism evidence="4 5">
    <name type="scientific">Rhizoctonia solani 123E</name>
    <dbReference type="NCBI Taxonomy" id="1423351"/>
    <lineage>
        <taxon>Eukaryota</taxon>
        <taxon>Fungi</taxon>
        <taxon>Dikarya</taxon>
        <taxon>Basidiomycota</taxon>
        <taxon>Agaricomycotina</taxon>
        <taxon>Agaricomycetes</taxon>
        <taxon>Cantharellales</taxon>
        <taxon>Ceratobasidiaceae</taxon>
        <taxon>Rhizoctonia</taxon>
    </lineage>
</organism>
<accession>A0A074S3L0</accession>
<dbReference type="PANTHER" id="PTHR43433">
    <property type="entry name" value="HYDROLASE, ALPHA/BETA FOLD FAMILY PROTEIN"/>
    <property type="match status" value="1"/>
</dbReference>
<feature type="compositionally biased region" description="Basic and acidic residues" evidence="1">
    <location>
        <begin position="1855"/>
        <end position="1875"/>
    </location>
</feature>
<dbReference type="OrthoDB" id="435520at2759"/>
<dbReference type="Proteomes" id="UP000027456">
    <property type="component" value="Unassembled WGS sequence"/>
</dbReference>
<evidence type="ECO:0000313" key="5">
    <source>
        <dbReference type="Proteomes" id="UP000027456"/>
    </source>
</evidence>
<keyword evidence="4" id="KW-0378">Hydrolase</keyword>
<keyword evidence="2" id="KW-0812">Transmembrane</keyword>
<keyword evidence="5" id="KW-1185">Reference proteome</keyword>
<feature type="compositionally biased region" description="Polar residues" evidence="1">
    <location>
        <begin position="329"/>
        <end position="353"/>
    </location>
</feature>
<sequence>MSVVASKALSHRKRHRPQAGTLKPIAPSSPPRLPSMEIEKIRLTLPPKETERPAPNSSSNNADDSLDFDISQSILNQQRFWKSYQDEAIVQDNEFVKDRGGNLDTMLVFAGLYSGILTAFLIDSTALLQQSPADITNALLLNIAQSQWRLETGNVDSSVSPILLPSFERPAAARVLNCLWYVALMLSLAAAMLAMLAKEWLAAYTTYETRDPHIFALKRQQRFSAFRSWGAITFIDWIPILLHISLLLFTLGLIIQMWSIDSVVATTITSVSLAAAVFYLCTVALGAILDFCPYQARVSAYVRSIYAWLERSIRGLNSGPKQPTIPDEQPQQATSPNSTSDEQFQSSNPNLSDRQPEKAVGTRPNSWVKQIERALTTLGVRIIHTFHQETDMWDAAEWFLDNARDQNKVNSAYQWFISSEIPHVDAVAYEKISNMSDDKLLPVIDEGLRMIDKFQSLHKQQAYDLLYCKGANAARYALIIALACGCGQTYLIKREATPRDADKNTLKARQLVETALPALDEFWKQNLPPITTVASTLLVVAEIRIVVWALDALVAQQDPHNKAFPLKRNDRHLSDLISISPYWDSPPEDTSTNRQPSVPKNLLAELRKRAIHGFCRGSLLLYYHFKEQAPMTPACLASLITGLHLLADHARLSKSPVNASRPQVIYVWAKLGTSDNIHSYDRNSFGKREGLLFGLISVLETDTTASPLPDDIKWNSTMLISKVAPRLIEDWRQDWTLTDPIRDWPVWRPAKPIPEPTLDDFIIQLLLELIYFIIQQRGSCHYYAGDLLNISIKTLVSRISEPKGHKKAVAYFSRDPSFLSDWVKAIVRVRVTEPAWYEQAETRILLKTATLQLLVDKKKQTLGGYRSALLFALGSYGDWWQGEVSNATSRLETVLEAMHDVLKAIYNPASFDHVVGFRHPSTRQKCKAQVISTTKSIVLHLGSRPKLEPAAFREFVYAVSFLLELDPALLCGDRGPQERGQEITIYEARRILVSLVEIISRQVPEDLYEHLEEDVYYKLKVVLYKISKETSLVEVVQDVNGILSRMKFGRFDPSASLQDNQSFPDDGQPFQGTGPSTVSEPPSPHQAYFEKYPGRAERIRERTPEKHVTIEFPTIKPRGQGGLRDWRVVQAHLEPKTAPRSVKRKEKIRDPDDMVIVSLADDPPANTWSSQSLSDPSLFRSSVISSAGTSSGALTPPRTPTSPHEPVLIASSSVEAMDALIDSMGMGSTASLDSMPFLTPSYPRSSRFGYPLYQPPLPTPPEGIKLGIVEDAGSMGWKPTRLKGKRTKVWREDVDDTETEADRRTPSLTTAPMRLRSDEEIEADERADVTSPLVPRIRQRSGVSARSVRSGRTISTSSTGSSVHKARAITRSPGMWDMNSVDGETESIDAVLRRERSVVPSIDDIIKMHAPAVVAATKAISQRSATSKPKPTDADDLFAPGHTYTELDSRTSIDSIADEAQRSLQIVHESPRRPRTAHSTPTPRLQHARSFASSAPADTSLSPFTRTPISDGASICSNTSGNTVVRAAGDPTMEMAQYLRSPRLTRLLTLRRPAHAGLTVSLADVGSLTGRPVIVYLGLGCVRYLVALYDEMAEALNLRLICIDRWGLGRTSDVPTDKRGLLEWAGVVEEVADTLGLGRYSVLAHSAGAPYALAGSLKAGERVMGSVHLLAPWVSMAVDGGYKWLKYVPNGLIKTAQAAEWRLQGWMLGKPPTIQYEGIGFDASAPMSPGRMSFSSFSEYDEVDDFDAAEGGGREFETIRGKESDRGKELDRREFATIRGKAPELEDDPEEPESPTTPLPPPPKLKGLRSMSSLKSRSAKSEPGKHTAPTVGLGLGLGIDDPDARTQAWASEFGEGDRREFGQGDRREFGEGDRPRQRRSLSLNARPLRPTLDARSPTTPVPPSPRSPNPNPNPKTVTLASALLQASHAESLKGGTADLLSILERDSKPWGFSYADVRQPVRVWYGDRDDKIGVGSVRWMERVMKSCEVRIVKGAGHSLMTHAEVVVEVLESIAKEWDESRPFV</sequence>
<feature type="region of interest" description="Disordered" evidence="1">
    <location>
        <begin position="1746"/>
        <end position="1839"/>
    </location>
</feature>
<feature type="transmembrane region" description="Helical" evidence="2">
    <location>
        <begin position="237"/>
        <end position="255"/>
    </location>
</feature>
<feature type="region of interest" description="Disordered" evidence="1">
    <location>
        <begin position="1"/>
        <end position="65"/>
    </location>
</feature>
<name>A0A074S3L0_9AGAM</name>
<comment type="caution">
    <text evidence="4">The sequence shown here is derived from an EMBL/GenBank/DDBJ whole genome shotgun (WGS) entry which is preliminary data.</text>
</comment>
<feature type="compositionally biased region" description="Polar residues" evidence="1">
    <location>
        <begin position="1070"/>
        <end position="1080"/>
    </location>
</feature>
<dbReference type="STRING" id="1423351.A0A074S3L0"/>
<proteinExistence type="predicted"/>
<feature type="region of interest" description="Disordered" evidence="1">
    <location>
        <begin position="319"/>
        <end position="365"/>
    </location>
</feature>
<feature type="region of interest" description="Disordered" evidence="1">
    <location>
        <begin position="1054"/>
        <end position="1085"/>
    </location>
</feature>
<keyword evidence="2" id="KW-1133">Transmembrane helix</keyword>
<dbReference type="EMBL" id="AZST01000047">
    <property type="protein sequence ID" value="KEP53814.1"/>
    <property type="molecule type" value="Genomic_DNA"/>
</dbReference>
<dbReference type="InterPro" id="IPR029058">
    <property type="entry name" value="AB_hydrolase_fold"/>
</dbReference>
<dbReference type="GO" id="GO:0016787">
    <property type="term" value="F:hydrolase activity"/>
    <property type="evidence" value="ECO:0007669"/>
    <property type="project" value="UniProtKB-KW"/>
</dbReference>
<feature type="region of interest" description="Disordered" evidence="1">
    <location>
        <begin position="1187"/>
        <end position="1206"/>
    </location>
</feature>
<feature type="transmembrane region" description="Helical" evidence="2">
    <location>
        <begin position="178"/>
        <end position="197"/>
    </location>
</feature>
<evidence type="ECO:0000313" key="4">
    <source>
        <dbReference type="EMBL" id="KEP53814.1"/>
    </source>
</evidence>
<evidence type="ECO:0000259" key="3">
    <source>
        <dbReference type="Pfam" id="PF20153"/>
    </source>
</evidence>
<dbReference type="PANTHER" id="PTHR43433:SF10">
    <property type="entry name" value="AB HYDROLASE-1 DOMAIN-CONTAINING PROTEIN"/>
    <property type="match status" value="1"/>
</dbReference>
<dbReference type="InterPro" id="IPR050471">
    <property type="entry name" value="AB_hydrolase"/>
</dbReference>
<dbReference type="Gene3D" id="3.40.50.1820">
    <property type="entry name" value="alpha/beta hydrolase"/>
    <property type="match status" value="2"/>
</dbReference>
<dbReference type="InterPro" id="IPR045338">
    <property type="entry name" value="DUF6535"/>
</dbReference>
<feature type="region of interest" description="Disordered" evidence="1">
    <location>
        <begin position="1338"/>
        <end position="1365"/>
    </location>
</feature>
<reference evidence="4 5" key="1">
    <citation type="submission" date="2013-12" db="EMBL/GenBank/DDBJ databases">
        <authorList>
            <person name="Cubeta M."/>
            <person name="Pakala S."/>
            <person name="Fedorova N."/>
            <person name="Thomas E."/>
            <person name="Dean R."/>
            <person name="Jabaji S."/>
            <person name="Neate S."/>
            <person name="Toda T."/>
            <person name="Tavantzis S."/>
            <person name="Vilgalys R."/>
            <person name="Bharathan N."/>
            <person name="Pakala S."/>
            <person name="Losada L.S."/>
            <person name="Zafar N."/>
            <person name="Nierman W."/>
        </authorList>
    </citation>
    <scope>NUCLEOTIDE SEQUENCE [LARGE SCALE GENOMIC DNA]</scope>
    <source>
        <strain evidence="4 5">123E</strain>
    </source>
</reference>
<feature type="compositionally biased region" description="Basic and acidic residues" evidence="1">
    <location>
        <begin position="37"/>
        <end position="52"/>
    </location>
</feature>
<feature type="compositionally biased region" description="Low complexity" evidence="1">
    <location>
        <begin position="1340"/>
        <end position="1363"/>
    </location>
</feature>
<feature type="compositionally biased region" description="Pro residues" evidence="1">
    <location>
        <begin position="1795"/>
        <end position="1804"/>
    </location>
</feature>
<evidence type="ECO:0000256" key="1">
    <source>
        <dbReference type="SAM" id="MobiDB-lite"/>
    </source>
</evidence>
<dbReference type="SUPFAM" id="SSF53474">
    <property type="entry name" value="alpha/beta-Hydrolases"/>
    <property type="match status" value="1"/>
</dbReference>
<feature type="compositionally biased region" description="Low complexity" evidence="1">
    <location>
        <begin position="53"/>
        <end position="63"/>
    </location>
</feature>
<feature type="region of interest" description="Disordered" evidence="1">
    <location>
        <begin position="1466"/>
        <end position="1503"/>
    </location>
</feature>